<dbReference type="Gene3D" id="3.40.50.10680">
    <property type="entry name" value="CofD-like domains"/>
    <property type="match status" value="1"/>
</dbReference>
<dbReference type="Proteomes" id="UP000321121">
    <property type="component" value="Unassembled WGS sequence"/>
</dbReference>
<dbReference type="PANTHER" id="PTHR31240:SF0">
    <property type="entry name" value="MATERNAL EFFECT EMBRYO ARREST 18"/>
    <property type="match status" value="1"/>
</dbReference>
<sequence length="397" mass="43740">MVDVRVTRTALVPDPLRVQRYQKAPELGPRLLFFSGGSALNGVSRRLQHYTHNSIHLVTPFDSGGSSAKLREAFHMPAIGDLRSRLMALADDSILGHPEVYRLFTHRLPKDGEPSALRATLDALVSGRHPLTDDISNPMRRLICHQLGFFREAMPADFDLRGASIGNLILAGGYLNNHQQLDPIIFLFSKLVHVRGTVRAVVNKDYHLAVTLEDGRRVLGQHRITGKEVAPLTSPIAGLELSASRDRDEPVTARLRKKNRRLIASAELICYPPGSFYSSLLANLLPEGVGRAIHANRCPKVFIPNSSPDPEQAGMGLEQQISVLLDTLRRDIGEARPAHELVNFVLLDRARGDYPGELSDAFLKELGITLIDTRLIGESGTPHYDPDLLATALLSLV</sequence>
<gene>
    <name evidence="1" type="ORF">HHA04nite_29870</name>
</gene>
<protein>
    <recommendedName>
        <fullName evidence="3">GAK system CofD-like protein</fullName>
    </recommendedName>
</protein>
<organism evidence="1 2">
    <name type="scientific">Halomonas halophila</name>
    <dbReference type="NCBI Taxonomy" id="29573"/>
    <lineage>
        <taxon>Bacteria</taxon>
        <taxon>Pseudomonadati</taxon>
        <taxon>Pseudomonadota</taxon>
        <taxon>Gammaproteobacteria</taxon>
        <taxon>Oceanospirillales</taxon>
        <taxon>Halomonadaceae</taxon>
        <taxon>Halomonas</taxon>
    </lineage>
</organism>
<proteinExistence type="predicted"/>
<name>A0ABQ0U9N6_9GAMM</name>
<dbReference type="RefSeq" id="WP_107182433.1">
    <property type="nucleotide sequence ID" value="NZ_BJUS01000045.1"/>
</dbReference>
<reference evidence="1 2" key="1">
    <citation type="submission" date="2019-07" db="EMBL/GenBank/DDBJ databases">
        <title>Whole genome shotgun sequence of Halomonas halophila NBRC 102604.</title>
        <authorList>
            <person name="Hosoyama A."/>
            <person name="Uohara A."/>
            <person name="Ohji S."/>
            <person name="Ichikawa N."/>
        </authorList>
    </citation>
    <scope>NUCLEOTIDE SEQUENCE [LARGE SCALE GENOMIC DNA]</scope>
    <source>
        <strain evidence="1 2">NBRC 102604</strain>
    </source>
</reference>
<accession>A0ABQ0U9N6</accession>
<dbReference type="SUPFAM" id="SSF142338">
    <property type="entry name" value="CofD-like"/>
    <property type="match status" value="1"/>
</dbReference>
<keyword evidence="2" id="KW-1185">Reference proteome</keyword>
<dbReference type="NCBIfam" id="TIGR04357">
    <property type="entry name" value="CofD_rel_GAK"/>
    <property type="match status" value="1"/>
</dbReference>
<dbReference type="PANTHER" id="PTHR31240">
    <property type="entry name" value="MATERNAL EFFECT EMBRYO ARREST 18"/>
    <property type="match status" value="1"/>
</dbReference>
<dbReference type="InterPro" id="IPR027591">
    <property type="entry name" value="CofD-rel_GAK"/>
</dbReference>
<dbReference type="InterPro" id="IPR002882">
    <property type="entry name" value="CofD"/>
</dbReference>
<dbReference type="Pfam" id="PF01933">
    <property type="entry name" value="CofD"/>
    <property type="match status" value="1"/>
</dbReference>
<dbReference type="InterPro" id="IPR038136">
    <property type="entry name" value="CofD-like_dom_sf"/>
</dbReference>
<evidence type="ECO:0008006" key="3">
    <source>
        <dbReference type="Google" id="ProtNLM"/>
    </source>
</evidence>
<evidence type="ECO:0000313" key="1">
    <source>
        <dbReference type="EMBL" id="GEK74443.1"/>
    </source>
</evidence>
<evidence type="ECO:0000313" key="2">
    <source>
        <dbReference type="Proteomes" id="UP000321121"/>
    </source>
</evidence>
<comment type="caution">
    <text evidence="1">The sequence shown here is derived from an EMBL/GenBank/DDBJ whole genome shotgun (WGS) entry which is preliminary data.</text>
</comment>
<dbReference type="EMBL" id="BJUS01000045">
    <property type="protein sequence ID" value="GEK74443.1"/>
    <property type="molecule type" value="Genomic_DNA"/>
</dbReference>
<dbReference type="CDD" id="cd07187">
    <property type="entry name" value="YvcK_like"/>
    <property type="match status" value="1"/>
</dbReference>